<reference evidence="2" key="1">
    <citation type="submission" date="2017-06" db="EMBL/GenBank/DDBJ databases">
        <authorList>
            <person name="Varghese N."/>
            <person name="Submissions S."/>
        </authorList>
    </citation>
    <scope>NUCLEOTIDE SEQUENCE [LARGE SCALE GENOMIC DNA]</scope>
    <source>
        <strain evidence="2">DSM 11116</strain>
    </source>
</reference>
<dbReference type="Proteomes" id="UP000198131">
    <property type="component" value="Unassembled WGS sequence"/>
</dbReference>
<dbReference type="RefSeq" id="WP_141106523.1">
    <property type="nucleotide sequence ID" value="NZ_FYEW01000001.1"/>
</dbReference>
<evidence type="ECO:0000313" key="1">
    <source>
        <dbReference type="EMBL" id="SNC68281.1"/>
    </source>
</evidence>
<dbReference type="OrthoDB" id="886885at2"/>
<accession>A0A212TQZ5</accession>
<name>A0A212TQZ5_9BACT</name>
<evidence type="ECO:0000313" key="2">
    <source>
        <dbReference type="Proteomes" id="UP000198131"/>
    </source>
</evidence>
<dbReference type="EMBL" id="FYEW01000001">
    <property type="protein sequence ID" value="SNC68281.1"/>
    <property type="molecule type" value="Genomic_DNA"/>
</dbReference>
<protein>
    <submittedName>
        <fullName evidence="1">Uncharacterized protein</fullName>
    </submittedName>
</protein>
<gene>
    <name evidence="1" type="ORF">SAMN06265337_2239</name>
</gene>
<sequence>MNDYNLLESSVDLFKKLVHDYTEFKNHSGSRYKALGYKALDCALSGWHLLDWVFNTNEKSNYQSLYDLRQAFEKICPELSVLHDIITGGKHFTVSKGRSNMVRSYSSGYVQNGYVQDGYVATELIIEFDNNQSEPYLQIIDKVVDFWFAYFHEKGLA</sequence>
<organism evidence="1 2">
    <name type="scientific">Hymenobacter gelipurpurascens</name>
    <dbReference type="NCBI Taxonomy" id="89968"/>
    <lineage>
        <taxon>Bacteria</taxon>
        <taxon>Pseudomonadati</taxon>
        <taxon>Bacteroidota</taxon>
        <taxon>Cytophagia</taxon>
        <taxon>Cytophagales</taxon>
        <taxon>Hymenobacteraceae</taxon>
        <taxon>Hymenobacter</taxon>
    </lineage>
</organism>
<proteinExistence type="predicted"/>
<keyword evidence="2" id="KW-1185">Reference proteome</keyword>
<dbReference type="AlphaFoldDB" id="A0A212TQZ5"/>